<feature type="domain" description="ABC-type glycine betaine transport system substrate-binding" evidence="1">
    <location>
        <begin position="13"/>
        <end position="295"/>
    </location>
</feature>
<dbReference type="AlphaFoldDB" id="A0A7C9R9W5"/>
<dbReference type="EMBL" id="JAAKZG010000010">
    <property type="protein sequence ID" value="NGN43615.1"/>
    <property type="molecule type" value="Genomic_DNA"/>
</dbReference>
<comment type="caution">
    <text evidence="2">The sequence shown here is derived from an EMBL/GenBank/DDBJ whole genome shotgun (WGS) entry which is preliminary data.</text>
</comment>
<dbReference type="Gene3D" id="3.10.105.10">
    <property type="entry name" value="Dipeptide-binding Protein, Domain 3"/>
    <property type="match status" value="1"/>
</dbReference>
<evidence type="ECO:0000259" key="1">
    <source>
        <dbReference type="Pfam" id="PF04069"/>
    </source>
</evidence>
<dbReference type="Gene3D" id="3.40.190.10">
    <property type="entry name" value="Periplasmic binding protein-like II"/>
    <property type="match status" value="1"/>
</dbReference>
<sequence>MLLVSCGTSFAADLVVGMPNWPSGQASANIIKFGIEKELGLDVEVREMGTLTIFAGLDAGEVDVHPEVWLPNLDSLVKRYVDDKKTVKLSPKEVAATQGMCATRETADTYGIKDIADLSDPEKTSVLDTDGDGQGEIWIGAETWSSTTIERIRAESYGYTKTVKLLEMPEDLAMAAVDAASATNEPIVFYCYSPHHVFDLHDIVQLTEPKHDDGKWKIVLPSDDPAGWLSKSSAPVGWPPSHFQIAFATKTAERLPKVASFLSRIDFTAKEVTEMSYALQVEKQDPAAFAQKWIATHEDRLESWTK</sequence>
<protein>
    <submittedName>
        <fullName evidence="2">Amino acid-binding protein</fullName>
    </submittedName>
</protein>
<dbReference type="Gene3D" id="3.40.190.100">
    <property type="entry name" value="Glycine betaine-binding periplasmic protein, domain 2"/>
    <property type="match status" value="1"/>
</dbReference>
<gene>
    <name evidence="2" type="ORF">G6N74_21340</name>
</gene>
<dbReference type="Proteomes" id="UP000481252">
    <property type="component" value="Unassembled WGS sequence"/>
</dbReference>
<dbReference type="RefSeq" id="WP_165120030.1">
    <property type="nucleotide sequence ID" value="NZ_JAAKZG010000010.1"/>
</dbReference>
<evidence type="ECO:0000313" key="2">
    <source>
        <dbReference type="EMBL" id="NGN43615.1"/>
    </source>
</evidence>
<name>A0A7C9R9W5_9HYPH</name>
<reference evidence="2 3" key="1">
    <citation type="submission" date="2020-02" db="EMBL/GenBank/DDBJ databases">
        <title>Genome sequence of the type strain CGMCC 1.15528 of Mesorhizobium zhangyense.</title>
        <authorList>
            <person name="Gao J."/>
            <person name="Sun J."/>
        </authorList>
    </citation>
    <scope>NUCLEOTIDE SEQUENCE [LARGE SCALE GENOMIC DNA]</scope>
    <source>
        <strain evidence="2 3">CGMCC 1.15528</strain>
    </source>
</reference>
<dbReference type="InterPro" id="IPR007210">
    <property type="entry name" value="ABC_Gly_betaine_transp_sub-bd"/>
</dbReference>
<dbReference type="GO" id="GO:0043190">
    <property type="term" value="C:ATP-binding cassette (ABC) transporter complex"/>
    <property type="evidence" value="ECO:0007669"/>
    <property type="project" value="InterPro"/>
</dbReference>
<dbReference type="SUPFAM" id="SSF53850">
    <property type="entry name" value="Periplasmic binding protein-like II"/>
    <property type="match status" value="1"/>
</dbReference>
<evidence type="ECO:0000313" key="3">
    <source>
        <dbReference type="Proteomes" id="UP000481252"/>
    </source>
</evidence>
<organism evidence="2 3">
    <name type="scientific">Mesorhizobium zhangyense</name>
    <dbReference type="NCBI Taxonomy" id="1776730"/>
    <lineage>
        <taxon>Bacteria</taxon>
        <taxon>Pseudomonadati</taxon>
        <taxon>Pseudomonadota</taxon>
        <taxon>Alphaproteobacteria</taxon>
        <taxon>Hyphomicrobiales</taxon>
        <taxon>Phyllobacteriaceae</taxon>
        <taxon>Mesorhizobium</taxon>
    </lineage>
</organism>
<accession>A0A7C9R9W5</accession>
<proteinExistence type="predicted"/>
<keyword evidence="3" id="KW-1185">Reference proteome</keyword>
<dbReference type="GO" id="GO:0022857">
    <property type="term" value="F:transmembrane transporter activity"/>
    <property type="evidence" value="ECO:0007669"/>
    <property type="project" value="InterPro"/>
</dbReference>
<dbReference type="CDD" id="cd13642">
    <property type="entry name" value="PBP2_BCP_1"/>
    <property type="match status" value="1"/>
</dbReference>
<dbReference type="Pfam" id="PF04069">
    <property type="entry name" value="OpuAC"/>
    <property type="match status" value="1"/>
</dbReference>